<reference evidence="4" key="1">
    <citation type="submission" date="2018-05" db="EMBL/GenBank/DDBJ databases">
        <title>Pedobacter paludis sp. nov., isolated from wetland soil.</title>
        <authorList>
            <person name="Zhang Y."/>
        </authorList>
    </citation>
    <scope>NUCLEOTIDE SEQUENCE [LARGE SCALE GENOMIC DNA]</scope>
    <source>
        <strain evidence="4">R-8</strain>
    </source>
</reference>
<dbReference type="GO" id="GO:0004252">
    <property type="term" value="F:serine-type endopeptidase activity"/>
    <property type="evidence" value="ECO:0007669"/>
    <property type="project" value="TreeGrafter"/>
</dbReference>
<dbReference type="EMBL" id="QGNY01000002">
    <property type="protein sequence ID" value="PWS32647.1"/>
    <property type="molecule type" value="Genomic_DNA"/>
</dbReference>
<dbReference type="PANTHER" id="PTHR42776:SF4">
    <property type="entry name" value="ACYLAMINO-ACID-RELEASING ENZYME"/>
    <property type="match status" value="1"/>
</dbReference>
<name>A0A317F3M7_9SPHI</name>
<evidence type="ECO:0000313" key="4">
    <source>
        <dbReference type="Proteomes" id="UP000245391"/>
    </source>
</evidence>
<keyword evidence="1" id="KW-0378">Hydrolase</keyword>
<proteinExistence type="predicted"/>
<keyword evidence="4" id="KW-1185">Reference proteome</keyword>
<dbReference type="OrthoDB" id="9812921at2"/>
<accession>A0A317F3M7</accession>
<organism evidence="3 4">
    <name type="scientific">Pedobacter paludis</name>
    <dbReference type="NCBI Taxonomy" id="2203212"/>
    <lineage>
        <taxon>Bacteria</taxon>
        <taxon>Pseudomonadati</taxon>
        <taxon>Bacteroidota</taxon>
        <taxon>Sphingobacteriia</taxon>
        <taxon>Sphingobacteriales</taxon>
        <taxon>Sphingobacteriaceae</taxon>
        <taxon>Pedobacter</taxon>
    </lineage>
</organism>
<sequence length="897" mass="102774">MKNNFYTFLCHSRKCMLLIMIHFCFFFSVFGQKKILDISAIESWQIVDEGQLSPNGKWASYRILNTGKIGKMCQIIKEINTDKQYCLEDAHTINFSDDNRYVAFVQNHILCNLNLTTGYIEKIEGVNNYLKFGGVRFNGLLFSLINQPNILKFKTFSTNKFIVYPDVLKNFPIENGLLLLQKRGTVYQLNLVDPAKDSQRIVWSGQGEPKGLILSDNKKNFAFLNQGNLFIFEPERSVQIKNISSSDYELISIKKFEKDGNWLMLEGKKKADTVTTTNESVNIFSYQDATFNNEIERETQIYDILYSLKSGKSTLLNKERTRCTGISKDGKYYLISNEKAYSEYYWNKKQMGLSSLVRCSDSTVIRKGISFGNTGFFLKGKKKFIYAKKIGGDVLSIDLQTGIETNLTEKLPIPIIENEEEDLKGSASRGLFIIDEVQTGLEWNKAYDLLVADNYDLWLLDSSGEKKPLSITAQYGRKNKISLRLLDNKALSFEKGKLVYLAAFNNETKESGFYKLSRLVGGNPIKLTMDSHLYAEPSGHKWNGIKAKNANCWLVQRQSSKQSANYYWTSDFKAFNPISNIYPEKNYEWFTSELINYKTKEGIESQAIFYKPNDLDPNKKYPILFTFYEHESWKFNRFYYPSYSDHYSFNIPMMLAQGYLVCVPDIHFKLGETAQSIVKFVEGAADAIGARSYADTTKMGACGGSFGGYGMNCLAAFSRRFKAIIPISGLSNLFSAYGNVPGLKDEEIENRQLRTGISLSTDPYNYLKNSPIAFSSKVVTPVLIINTTIDYNVNVQQGIEWLNSLRREGKRSWMVTYKGQNHGVWELDYEKDLYHRMSQFFGHYLKDEPAPKWMMEELPPWQRSGRLGFELMPVGVTPGLGLNSPEDIERKKSYLKK</sequence>
<evidence type="ECO:0000256" key="1">
    <source>
        <dbReference type="ARBA" id="ARBA00022801"/>
    </source>
</evidence>
<dbReference type="RefSeq" id="WP_109928819.1">
    <property type="nucleotide sequence ID" value="NZ_QGNY01000002.1"/>
</dbReference>
<dbReference type="Gene3D" id="3.40.50.1820">
    <property type="entry name" value="alpha/beta hydrolase"/>
    <property type="match status" value="1"/>
</dbReference>
<dbReference type="AlphaFoldDB" id="A0A317F3M7"/>
<dbReference type="PANTHER" id="PTHR42776">
    <property type="entry name" value="SERINE PEPTIDASE S9 FAMILY MEMBER"/>
    <property type="match status" value="1"/>
</dbReference>
<feature type="domain" description="Peptidase S9 prolyl oligopeptidase catalytic" evidence="2">
    <location>
        <begin position="683"/>
        <end position="847"/>
    </location>
</feature>
<evidence type="ECO:0000313" key="3">
    <source>
        <dbReference type="EMBL" id="PWS32647.1"/>
    </source>
</evidence>
<dbReference type="GO" id="GO:0006508">
    <property type="term" value="P:proteolysis"/>
    <property type="evidence" value="ECO:0007669"/>
    <property type="project" value="InterPro"/>
</dbReference>
<dbReference type="Proteomes" id="UP000245391">
    <property type="component" value="Unassembled WGS sequence"/>
</dbReference>
<protein>
    <recommendedName>
        <fullName evidence="2">Peptidase S9 prolyl oligopeptidase catalytic domain-containing protein</fullName>
    </recommendedName>
</protein>
<gene>
    <name evidence="3" type="ORF">DF947_06130</name>
</gene>
<dbReference type="SUPFAM" id="SSF82171">
    <property type="entry name" value="DPP6 N-terminal domain-like"/>
    <property type="match status" value="1"/>
</dbReference>
<evidence type="ECO:0000259" key="2">
    <source>
        <dbReference type="Pfam" id="PF00326"/>
    </source>
</evidence>
<dbReference type="SUPFAM" id="SSF53474">
    <property type="entry name" value="alpha/beta-Hydrolases"/>
    <property type="match status" value="1"/>
</dbReference>
<dbReference type="Pfam" id="PF00326">
    <property type="entry name" value="Peptidase_S9"/>
    <property type="match status" value="1"/>
</dbReference>
<dbReference type="InterPro" id="IPR001375">
    <property type="entry name" value="Peptidase_S9_cat"/>
</dbReference>
<comment type="caution">
    <text evidence="3">The sequence shown here is derived from an EMBL/GenBank/DDBJ whole genome shotgun (WGS) entry which is preliminary data.</text>
</comment>
<dbReference type="InterPro" id="IPR029058">
    <property type="entry name" value="AB_hydrolase_fold"/>
</dbReference>